<gene>
    <name evidence="9" type="ORF">GE061_004806</name>
</gene>
<evidence type="ECO:0000313" key="9">
    <source>
        <dbReference type="EMBL" id="KAF6202407.1"/>
    </source>
</evidence>
<dbReference type="InterPro" id="IPR020846">
    <property type="entry name" value="MFS_dom"/>
</dbReference>
<keyword evidence="3" id="KW-1003">Cell membrane</keyword>
<accession>A0A6A4J1L0</accession>
<dbReference type="PANTHER" id="PTHR48021:SF46">
    <property type="entry name" value="MAJOR FACILITATOR SUPERFAMILY (MFS) PROFILE DOMAIN-CONTAINING PROTEIN"/>
    <property type="match status" value="1"/>
</dbReference>
<evidence type="ECO:0000256" key="4">
    <source>
        <dbReference type="ARBA" id="ARBA00022597"/>
    </source>
</evidence>
<dbReference type="AlphaFoldDB" id="A0A6A4J1L0"/>
<dbReference type="Pfam" id="PF00083">
    <property type="entry name" value="Sugar_tr"/>
    <property type="match status" value="1"/>
</dbReference>
<keyword evidence="2" id="KW-0813">Transport</keyword>
<evidence type="ECO:0000256" key="5">
    <source>
        <dbReference type="ARBA" id="ARBA00022692"/>
    </source>
</evidence>
<dbReference type="GO" id="GO:0005886">
    <property type="term" value="C:plasma membrane"/>
    <property type="evidence" value="ECO:0007669"/>
    <property type="project" value="UniProtKB-SubCell"/>
</dbReference>
<dbReference type="PROSITE" id="PS00216">
    <property type="entry name" value="SUGAR_TRANSPORT_1"/>
    <property type="match status" value="2"/>
</dbReference>
<dbReference type="SUPFAM" id="SSF103473">
    <property type="entry name" value="MFS general substrate transporter"/>
    <property type="match status" value="1"/>
</dbReference>
<dbReference type="InterPro" id="IPR005829">
    <property type="entry name" value="Sugar_transporter_CS"/>
</dbReference>
<evidence type="ECO:0000256" key="1">
    <source>
        <dbReference type="ARBA" id="ARBA00004651"/>
    </source>
</evidence>
<evidence type="ECO:0000313" key="10">
    <source>
        <dbReference type="Proteomes" id="UP000466442"/>
    </source>
</evidence>
<dbReference type="GO" id="GO:0022857">
    <property type="term" value="F:transmembrane transporter activity"/>
    <property type="evidence" value="ECO:0007669"/>
    <property type="project" value="InterPro"/>
</dbReference>
<dbReference type="EMBL" id="WIXP02000012">
    <property type="protein sequence ID" value="KAF6202407.1"/>
    <property type="molecule type" value="Genomic_DNA"/>
</dbReference>
<reference evidence="9" key="1">
    <citation type="journal article" date="2021" name="Mol. Ecol. Resour.">
        <title>Apolygus lucorum genome provides insights into omnivorousness and mesophyll feeding.</title>
        <authorList>
            <person name="Liu Y."/>
            <person name="Liu H."/>
            <person name="Wang H."/>
            <person name="Huang T."/>
            <person name="Liu B."/>
            <person name="Yang B."/>
            <person name="Yin L."/>
            <person name="Li B."/>
            <person name="Zhang Y."/>
            <person name="Zhang S."/>
            <person name="Jiang F."/>
            <person name="Zhang X."/>
            <person name="Ren Y."/>
            <person name="Wang B."/>
            <person name="Wang S."/>
            <person name="Lu Y."/>
            <person name="Wu K."/>
            <person name="Fan W."/>
            <person name="Wang G."/>
        </authorList>
    </citation>
    <scope>NUCLEOTIDE SEQUENCE</scope>
    <source>
        <strain evidence="9">12Hb</strain>
    </source>
</reference>
<evidence type="ECO:0000256" key="7">
    <source>
        <dbReference type="ARBA" id="ARBA00023136"/>
    </source>
</evidence>
<comment type="caution">
    <text evidence="9">The sequence shown here is derived from an EMBL/GenBank/DDBJ whole genome shotgun (WGS) entry which is preliminary data.</text>
</comment>
<organism evidence="9 10">
    <name type="scientific">Apolygus lucorum</name>
    <name type="common">Small green plant bug</name>
    <name type="synonym">Lygocoris lucorum</name>
    <dbReference type="NCBI Taxonomy" id="248454"/>
    <lineage>
        <taxon>Eukaryota</taxon>
        <taxon>Metazoa</taxon>
        <taxon>Ecdysozoa</taxon>
        <taxon>Arthropoda</taxon>
        <taxon>Hexapoda</taxon>
        <taxon>Insecta</taxon>
        <taxon>Pterygota</taxon>
        <taxon>Neoptera</taxon>
        <taxon>Paraneoptera</taxon>
        <taxon>Hemiptera</taxon>
        <taxon>Heteroptera</taxon>
        <taxon>Panheteroptera</taxon>
        <taxon>Cimicomorpha</taxon>
        <taxon>Miridae</taxon>
        <taxon>Mirini</taxon>
        <taxon>Apolygus</taxon>
    </lineage>
</organism>
<dbReference type="InterPro" id="IPR050549">
    <property type="entry name" value="MFS_Trehalose_Transporter"/>
</dbReference>
<keyword evidence="10" id="KW-1185">Reference proteome</keyword>
<name>A0A6A4J1L0_APOLU</name>
<dbReference type="PANTHER" id="PTHR48021">
    <property type="match status" value="1"/>
</dbReference>
<protein>
    <recommendedName>
        <fullName evidence="8">Major facilitator superfamily (MFS) profile domain-containing protein</fullName>
    </recommendedName>
</protein>
<proteinExistence type="predicted"/>
<dbReference type="Proteomes" id="UP000466442">
    <property type="component" value="Linkage Group LG12"/>
</dbReference>
<keyword evidence="6" id="KW-1133">Transmembrane helix</keyword>
<dbReference type="InterPro" id="IPR005828">
    <property type="entry name" value="MFS_sugar_transport-like"/>
</dbReference>
<evidence type="ECO:0000259" key="8">
    <source>
        <dbReference type="PROSITE" id="PS50850"/>
    </source>
</evidence>
<keyword evidence="7" id="KW-0472">Membrane</keyword>
<dbReference type="PROSITE" id="PS50850">
    <property type="entry name" value="MFS"/>
    <property type="match status" value="1"/>
</dbReference>
<sequence>MFGPTVRQYAASLSSTLSVMTTATCFAWMEPLMSRFIGPDSEIPNLTTDDTSWLVASIEIGEVVATIPAGLLADRFGRKPLILSTGPMSLVGWILILTTRNLVVLYVVRVIQGLVLAISFTVVPMYIAEIADPRIRGELSGHFKTLWYLGILYVYIIGPLFSYQTYIYLCTGLPIVFIVLYSFMPESPYYFCMRCKHDKAETALKWLRATEDVDKEFKSISSSVEGEMKNKGSWRDLIATKADRKAFFIVQLVCCIKYLNGMPAVVAYATETFKTGSAENAHTLTIALGVVLCLSCFGSAFISDSVGRRPLLLISIAGSIFFNVLIATYYFLVEKTSIDVSDYYWIMFISLGGFCFSANVGLGPLLQTMQAEYFPSNTRGLGGGITEMTASVTTFINLKAYQMLTDYFGIYMNYVTFSFFGIVGFILLYLTCPETAGRSLGEIQTDLAKDANEVITGEQNDGFDEESTSNTTRY</sequence>
<dbReference type="FunFam" id="1.20.1250.20:FF:000218">
    <property type="entry name" value="facilitated trehalose transporter Tret1"/>
    <property type="match status" value="1"/>
</dbReference>
<evidence type="ECO:0000256" key="6">
    <source>
        <dbReference type="ARBA" id="ARBA00022989"/>
    </source>
</evidence>
<dbReference type="InterPro" id="IPR036259">
    <property type="entry name" value="MFS_trans_sf"/>
</dbReference>
<keyword evidence="5" id="KW-0812">Transmembrane</keyword>
<evidence type="ECO:0000256" key="2">
    <source>
        <dbReference type="ARBA" id="ARBA00022448"/>
    </source>
</evidence>
<dbReference type="OrthoDB" id="6604526at2759"/>
<feature type="domain" description="Major facilitator superfamily (MFS) profile" evidence="8">
    <location>
        <begin position="7"/>
        <end position="436"/>
    </location>
</feature>
<dbReference type="Gene3D" id="1.20.1250.20">
    <property type="entry name" value="MFS general substrate transporter like domains"/>
    <property type="match status" value="1"/>
</dbReference>
<keyword evidence="4" id="KW-0762">Sugar transport</keyword>
<comment type="subcellular location">
    <subcellularLocation>
        <location evidence="1">Cell membrane</location>
        <topology evidence="1">Multi-pass membrane protein</topology>
    </subcellularLocation>
</comment>
<evidence type="ECO:0000256" key="3">
    <source>
        <dbReference type="ARBA" id="ARBA00022475"/>
    </source>
</evidence>